<evidence type="ECO:0000313" key="2">
    <source>
        <dbReference type="Proteomes" id="UP000259570"/>
    </source>
</evidence>
<dbReference type="RefSeq" id="WP_116906482.1">
    <property type="nucleotide sequence ID" value="NZ_CP142084.2"/>
</dbReference>
<dbReference type="InterPro" id="IPR009784">
    <property type="entry name" value="DUF1349"/>
</dbReference>
<dbReference type="OrthoDB" id="9814707at2"/>
<proteinExistence type="predicted"/>
<sequence>MHDDAVNGIRRRVIGSMAGMALSGRAFAQHAKQEKAMTQDSGWHGGTWLNRPKTLHVEGDTLDVVTDQATDFWRKTHYGFIRDSGHFLGINAGPRFTAQLRVRAQYEALYDQAGIMVRVDEQHWVKAGIELSDGRAMLSSVLTNPVSDWATGPYEADPKDFGIRATVADGVLRFQASADGRSWPLVRLCPFPVARECLLGPMCCTPERAGLKVRFSDWALTAPLGKDLHDLS</sequence>
<dbReference type="InterPro" id="IPR013320">
    <property type="entry name" value="ConA-like_dom_sf"/>
</dbReference>
<organism evidence="1 2">
    <name type="scientific">Xanthomonas nasturtii</name>
    <dbReference type="NCBI Taxonomy" id="1843581"/>
    <lineage>
        <taxon>Bacteria</taxon>
        <taxon>Pseudomonadati</taxon>
        <taxon>Pseudomonadota</taxon>
        <taxon>Gammaproteobacteria</taxon>
        <taxon>Lysobacterales</taxon>
        <taxon>Lysobacteraceae</taxon>
        <taxon>Xanthomonas</taxon>
    </lineage>
</organism>
<accession>A0A3E1KFT0</accession>
<dbReference type="Gene3D" id="2.60.120.200">
    <property type="match status" value="1"/>
</dbReference>
<dbReference type="InterPro" id="IPR015987">
    <property type="entry name" value="UCP022704"/>
</dbReference>
<reference evidence="1 2" key="1">
    <citation type="submission" date="2018-08" db="EMBL/GenBank/DDBJ databases">
        <title>Genome sequencing of X. nasturtii WHRI 8984.</title>
        <authorList>
            <person name="Studholme D.J."/>
            <person name="Mchugh J."/>
            <person name="Vicente J."/>
        </authorList>
    </citation>
    <scope>NUCLEOTIDE SEQUENCE [LARGE SCALE GENOMIC DNA]</scope>
    <source>
        <strain evidence="1 2">WHRI 8984</strain>
    </source>
</reference>
<dbReference type="PANTHER" id="PTHR35332:SF2">
    <property type="entry name" value="REGULATION OF ENOLASE PROTEIN 1"/>
    <property type="match status" value="1"/>
</dbReference>
<dbReference type="EMBL" id="QUZM01000040">
    <property type="protein sequence ID" value="RFF37470.1"/>
    <property type="molecule type" value="Genomic_DNA"/>
</dbReference>
<evidence type="ECO:0000313" key="1">
    <source>
        <dbReference type="EMBL" id="RFF37470.1"/>
    </source>
</evidence>
<dbReference type="Pfam" id="PF07081">
    <property type="entry name" value="DUF1349"/>
    <property type="match status" value="1"/>
</dbReference>
<dbReference type="AlphaFoldDB" id="A0A3E1KFT0"/>
<protein>
    <submittedName>
        <fullName evidence="1">DUF1349 domain-containing protein</fullName>
    </submittedName>
</protein>
<comment type="caution">
    <text evidence="1">The sequence shown here is derived from an EMBL/GenBank/DDBJ whole genome shotgun (WGS) entry which is preliminary data.</text>
</comment>
<dbReference type="Proteomes" id="UP000259570">
    <property type="component" value="Unassembled WGS sequence"/>
</dbReference>
<name>A0A3E1KFT0_9XANT</name>
<dbReference type="PIRSF" id="PIRSF022704">
    <property type="entry name" value="UCP022704"/>
    <property type="match status" value="1"/>
</dbReference>
<dbReference type="SUPFAM" id="SSF49899">
    <property type="entry name" value="Concanavalin A-like lectins/glucanases"/>
    <property type="match status" value="1"/>
</dbReference>
<dbReference type="STRING" id="1843581.A7D16_10035"/>
<gene>
    <name evidence="1" type="ORF">DZD52_16640</name>
</gene>
<dbReference type="PANTHER" id="PTHR35332">
    <property type="entry name" value="REGULATION OF ENOLASE PROTEIN 1"/>
    <property type="match status" value="1"/>
</dbReference>
<dbReference type="GeneID" id="97211630"/>